<reference evidence="7 8" key="1">
    <citation type="submission" date="2019-08" db="EMBL/GenBank/DDBJ databases">
        <title>Pedobacter sp. nov., isolated from Han river, South Korea.</title>
        <authorList>
            <person name="Lee D.-H."/>
            <person name="Kim Y.-S."/>
            <person name="Hwang E.-M."/>
            <person name="Le Tran T.C."/>
            <person name="Cha C.-J."/>
        </authorList>
    </citation>
    <scope>NUCLEOTIDE SEQUENCE [LARGE SCALE GENOMIC DNA]</scope>
    <source>
        <strain evidence="7 8">CJ43</strain>
    </source>
</reference>
<dbReference type="PANTHER" id="PTHR30250:SF11">
    <property type="entry name" value="O-ANTIGEN TRANSPORTER-RELATED"/>
    <property type="match status" value="1"/>
</dbReference>
<protein>
    <submittedName>
        <fullName evidence="7">Uncharacterized protein</fullName>
    </submittedName>
</protein>
<dbReference type="AlphaFoldDB" id="A0A5C0VIW5"/>
<dbReference type="GO" id="GO:0005886">
    <property type="term" value="C:plasma membrane"/>
    <property type="evidence" value="ECO:0007669"/>
    <property type="project" value="UniProtKB-SubCell"/>
</dbReference>
<sequence>MSSLVILTTLWCFLVAPIVSFIMFWLGIIPQDQLYETIIAAVLFTLIQNVMEVFLVNKLYEKYNFLRISQPILHLLFIFLFIKLFNSFNEVIYIDLLLGVLIIILFLSVWWFIKLFSFKSIRNFEDTFNNSFKIGSINQLNNLVLLFNSRTNYFIINKFLGLSLLGVFSVITLIAESIWIFSKSVATIFFSEVIKYDNHGDIKKIRNKMLTLSFLGTILIIIIVFCVPNFLYVKVLGKDFIQIKMFLLYFLPGILAKSLNTIYMEYFGVINKRHLNTISFLIGLLTIALFGIILTYKFGIMGAAIAGSISQVSSLLFSFYADKKII</sequence>
<keyword evidence="2" id="KW-1003">Cell membrane</keyword>
<feature type="transmembrane region" description="Helical" evidence="6">
    <location>
        <begin position="38"/>
        <end position="56"/>
    </location>
</feature>
<feature type="transmembrane region" description="Helical" evidence="6">
    <location>
        <begin position="68"/>
        <end position="85"/>
    </location>
</feature>
<evidence type="ECO:0000313" key="8">
    <source>
        <dbReference type="Proteomes" id="UP000323653"/>
    </source>
</evidence>
<proteinExistence type="predicted"/>
<dbReference type="EMBL" id="CP043329">
    <property type="protein sequence ID" value="QEK51641.1"/>
    <property type="molecule type" value="Genomic_DNA"/>
</dbReference>
<evidence type="ECO:0000256" key="5">
    <source>
        <dbReference type="ARBA" id="ARBA00023136"/>
    </source>
</evidence>
<organism evidence="7 8">
    <name type="scientific">Pedobacter aquae</name>
    <dbReference type="NCBI Taxonomy" id="2605747"/>
    <lineage>
        <taxon>Bacteria</taxon>
        <taxon>Pseudomonadati</taxon>
        <taxon>Bacteroidota</taxon>
        <taxon>Sphingobacteriia</taxon>
        <taxon>Sphingobacteriales</taxon>
        <taxon>Sphingobacteriaceae</taxon>
        <taxon>Pedobacter</taxon>
    </lineage>
</organism>
<dbReference type="PANTHER" id="PTHR30250">
    <property type="entry name" value="PST FAMILY PREDICTED COLANIC ACID TRANSPORTER"/>
    <property type="match status" value="1"/>
</dbReference>
<feature type="transmembrane region" description="Helical" evidence="6">
    <location>
        <begin position="275"/>
        <end position="294"/>
    </location>
</feature>
<dbReference type="KEGG" id="pej:FYC62_08195"/>
<accession>A0A5C0VIW5</accession>
<comment type="subcellular location">
    <subcellularLocation>
        <location evidence="1">Cell membrane</location>
        <topology evidence="1">Multi-pass membrane protein</topology>
    </subcellularLocation>
</comment>
<feature type="transmembrane region" description="Helical" evidence="6">
    <location>
        <begin position="6"/>
        <end position="26"/>
    </location>
</feature>
<gene>
    <name evidence="7" type="ORF">FYC62_08195</name>
</gene>
<evidence type="ECO:0000256" key="3">
    <source>
        <dbReference type="ARBA" id="ARBA00022692"/>
    </source>
</evidence>
<evidence type="ECO:0000256" key="6">
    <source>
        <dbReference type="SAM" id="Phobius"/>
    </source>
</evidence>
<dbReference type="InterPro" id="IPR050833">
    <property type="entry name" value="Poly_Biosynth_Transport"/>
</dbReference>
<feature type="transmembrane region" description="Helical" evidence="6">
    <location>
        <begin position="245"/>
        <end position="263"/>
    </location>
</feature>
<feature type="transmembrane region" description="Helical" evidence="6">
    <location>
        <begin position="212"/>
        <end position="233"/>
    </location>
</feature>
<evidence type="ECO:0000256" key="4">
    <source>
        <dbReference type="ARBA" id="ARBA00022989"/>
    </source>
</evidence>
<evidence type="ECO:0000256" key="2">
    <source>
        <dbReference type="ARBA" id="ARBA00022475"/>
    </source>
</evidence>
<dbReference type="Proteomes" id="UP000323653">
    <property type="component" value="Chromosome"/>
</dbReference>
<evidence type="ECO:0000313" key="7">
    <source>
        <dbReference type="EMBL" id="QEK51641.1"/>
    </source>
</evidence>
<keyword evidence="5 6" id="KW-0472">Membrane</keyword>
<keyword evidence="4 6" id="KW-1133">Transmembrane helix</keyword>
<name>A0A5C0VIW5_9SPHI</name>
<evidence type="ECO:0000256" key="1">
    <source>
        <dbReference type="ARBA" id="ARBA00004651"/>
    </source>
</evidence>
<keyword evidence="8" id="KW-1185">Reference proteome</keyword>
<feature type="transmembrane region" description="Helical" evidence="6">
    <location>
        <begin position="92"/>
        <end position="113"/>
    </location>
</feature>
<feature type="transmembrane region" description="Helical" evidence="6">
    <location>
        <begin position="159"/>
        <end position="181"/>
    </location>
</feature>
<keyword evidence="3 6" id="KW-0812">Transmembrane</keyword>